<dbReference type="AlphaFoldDB" id="A0A6A4HQ94"/>
<protein>
    <submittedName>
        <fullName evidence="2">Uncharacterized protein</fullName>
    </submittedName>
</protein>
<dbReference type="Proteomes" id="UP000799118">
    <property type="component" value="Unassembled WGS sequence"/>
</dbReference>
<dbReference type="EMBL" id="ML769472">
    <property type="protein sequence ID" value="KAE9399194.1"/>
    <property type="molecule type" value="Genomic_DNA"/>
</dbReference>
<accession>A0A6A4HQ94</accession>
<keyword evidence="1" id="KW-0175">Coiled coil</keyword>
<name>A0A6A4HQ94_9AGAR</name>
<organism evidence="2 3">
    <name type="scientific">Gymnopus androsaceus JB14</name>
    <dbReference type="NCBI Taxonomy" id="1447944"/>
    <lineage>
        <taxon>Eukaryota</taxon>
        <taxon>Fungi</taxon>
        <taxon>Dikarya</taxon>
        <taxon>Basidiomycota</taxon>
        <taxon>Agaricomycotina</taxon>
        <taxon>Agaricomycetes</taxon>
        <taxon>Agaricomycetidae</taxon>
        <taxon>Agaricales</taxon>
        <taxon>Marasmiineae</taxon>
        <taxon>Omphalotaceae</taxon>
        <taxon>Gymnopus</taxon>
    </lineage>
</organism>
<keyword evidence="3" id="KW-1185">Reference proteome</keyword>
<evidence type="ECO:0000256" key="1">
    <source>
        <dbReference type="SAM" id="Coils"/>
    </source>
</evidence>
<evidence type="ECO:0000313" key="2">
    <source>
        <dbReference type="EMBL" id="KAE9399194.1"/>
    </source>
</evidence>
<evidence type="ECO:0000313" key="3">
    <source>
        <dbReference type="Proteomes" id="UP000799118"/>
    </source>
</evidence>
<reference evidence="2" key="1">
    <citation type="journal article" date="2019" name="Environ. Microbiol.">
        <title>Fungal ecological strategies reflected in gene transcription - a case study of two litter decomposers.</title>
        <authorList>
            <person name="Barbi F."/>
            <person name="Kohler A."/>
            <person name="Barry K."/>
            <person name="Baskaran P."/>
            <person name="Daum C."/>
            <person name="Fauchery L."/>
            <person name="Ihrmark K."/>
            <person name="Kuo A."/>
            <person name="LaButti K."/>
            <person name="Lipzen A."/>
            <person name="Morin E."/>
            <person name="Grigoriev I.V."/>
            <person name="Henrissat B."/>
            <person name="Lindahl B."/>
            <person name="Martin F."/>
        </authorList>
    </citation>
    <scope>NUCLEOTIDE SEQUENCE</scope>
    <source>
        <strain evidence="2">JB14</strain>
    </source>
</reference>
<proteinExistence type="predicted"/>
<gene>
    <name evidence="2" type="ORF">BT96DRAFT_920281</name>
</gene>
<feature type="coiled-coil region" evidence="1">
    <location>
        <begin position="2"/>
        <end position="33"/>
    </location>
</feature>
<sequence length="84" mass="9454">MSQHLQNTINDLLERITAASREAEILLQRINARRMEALARRAVVETIATGVQLPTPNEEGNNPGPHIVLAVRHIQVPSHYLSRR</sequence>